<evidence type="ECO:0000256" key="3">
    <source>
        <dbReference type="ARBA" id="ARBA00022737"/>
    </source>
</evidence>
<dbReference type="InterPro" id="IPR000884">
    <property type="entry name" value="TSP1_rpt"/>
</dbReference>
<dbReference type="SUPFAM" id="SSF82895">
    <property type="entry name" value="TSP-1 type 1 repeat"/>
    <property type="match status" value="2"/>
</dbReference>
<dbReference type="InParanoid" id="A7TD05"/>
<dbReference type="GO" id="GO:0016020">
    <property type="term" value="C:membrane"/>
    <property type="evidence" value="ECO:0007669"/>
    <property type="project" value="UniProtKB-SubCell"/>
</dbReference>
<feature type="non-terminal residue" evidence="8">
    <location>
        <position position="111"/>
    </location>
</feature>
<evidence type="ECO:0000256" key="5">
    <source>
        <dbReference type="ARBA" id="ARBA00023136"/>
    </source>
</evidence>
<dbReference type="FunFam" id="2.20.100.10:FF:000007">
    <property type="entry name" value="Thrombospondin 1"/>
    <property type="match status" value="1"/>
</dbReference>
<evidence type="ECO:0000256" key="4">
    <source>
        <dbReference type="ARBA" id="ARBA00022989"/>
    </source>
</evidence>
<proteinExistence type="predicted"/>
<keyword evidence="3" id="KW-0677">Repeat</keyword>
<dbReference type="PhylomeDB" id="A7TD05"/>
<dbReference type="eggNOG" id="KOG4475">
    <property type="taxonomic scope" value="Eukaryota"/>
</dbReference>
<protein>
    <submittedName>
        <fullName evidence="8">Uncharacterized protein</fullName>
    </submittedName>
</protein>
<dbReference type="PANTHER" id="PTHR22906:SF48">
    <property type="entry name" value="THROMBOSPONDIN TYPE 1 DOMAIN PROTEIN"/>
    <property type="match status" value="1"/>
</dbReference>
<dbReference type="EMBL" id="DS477033">
    <property type="protein sequence ID" value="EDO26053.1"/>
    <property type="molecule type" value="Genomic_DNA"/>
</dbReference>
<keyword evidence="6" id="KW-1015">Disulfide bond</keyword>
<evidence type="ECO:0000313" key="8">
    <source>
        <dbReference type="EMBL" id="EDO26053.1"/>
    </source>
</evidence>
<dbReference type="FunFam" id="2.20.100.10:FF:000001">
    <property type="entry name" value="semaphorin-5A isoform X1"/>
    <property type="match status" value="1"/>
</dbReference>
<dbReference type="STRING" id="45351.A7TD05"/>
<keyword evidence="5" id="KW-0472">Membrane</keyword>
<organism evidence="8 9">
    <name type="scientific">Nematostella vectensis</name>
    <name type="common">Starlet sea anemone</name>
    <dbReference type="NCBI Taxonomy" id="45351"/>
    <lineage>
        <taxon>Eukaryota</taxon>
        <taxon>Metazoa</taxon>
        <taxon>Cnidaria</taxon>
        <taxon>Anthozoa</taxon>
        <taxon>Hexacorallia</taxon>
        <taxon>Actiniaria</taxon>
        <taxon>Edwardsiidae</taxon>
        <taxon>Nematostella</taxon>
    </lineage>
</organism>
<dbReference type="AlphaFoldDB" id="A7TD05"/>
<feature type="region of interest" description="Disordered" evidence="7">
    <location>
        <begin position="1"/>
        <end position="38"/>
    </location>
</feature>
<feature type="compositionally biased region" description="Polar residues" evidence="7">
    <location>
        <begin position="18"/>
        <end position="38"/>
    </location>
</feature>
<comment type="subcellular location">
    <subcellularLocation>
        <location evidence="1">Membrane</location>
        <topology evidence="1">Single-pass membrane protein</topology>
    </subcellularLocation>
</comment>
<evidence type="ECO:0000256" key="2">
    <source>
        <dbReference type="ARBA" id="ARBA00022692"/>
    </source>
</evidence>
<dbReference type="InterPro" id="IPR036383">
    <property type="entry name" value="TSP1_rpt_sf"/>
</dbReference>
<name>A7TD05_NEMVE</name>
<dbReference type="OMA" id="ACATEDC"/>
<reference evidence="8 9" key="1">
    <citation type="journal article" date="2007" name="Science">
        <title>Sea anemone genome reveals ancestral eumetazoan gene repertoire and genomic organization.</title>
        <authorList>
            <person name="Putnam N.H."/>
            <person name="Srivastava M."/>
            <person name="Hellsten U."/>
            <person name="Dirks B."/>
            <person name="Chapman J."/>
            <person name="Salamov A."/>
            <person name="Terry A."/>
            <person name="Shapiro H."/>
            <person name="Lindquist E."/>
            <person name="Kapitonov V.V."/>
            <person name="Jurka J."/>
            <person name="Genikhovich G."/>
            <person name="Grigoriev I.V."/>
            <person name="Lucas S.M."/>
            <person name="Steele R.E."/>
            <person name="Finnerty J.R."/>
            <person name="Technau U."/>
            <person name="Martindale M.Q."/>
            <person name="Rokhsar D.S."/>
        </authorList>
    </citation>
    <scope>NUCLEOTIDE SEQUENCE [LARGE SCALE GENOMIC DNA]</scope>
    <source>
        <strain evidence="9">CH2 X CH6</strain>
    </source>
</reference>
<evidence type="ECO:0000256" key="1">
    <source>
        <dbReference type="ARBA" id="ARBA00004167"/>
    </source>
</evidence>
<dbReference type="InterPro" id="IPR052065">
    <property type="entry name" value="Compl_asym_regulator"/>
</dbReference>
<feature type="compositionally biased region" description="Low complexity" evidence="7">
    <location>
        <begin position="1"/>
        <end position="17"/>
    </location>
</feature>
<sequence>GGWTSWSSWSSCSQSCSNGTRTRNRTCSNPSAKHGGNNCTGNPSEVASCLLKNCPIHGGWTSWSSWSSCSQSCLNGTRTRNRTCSNPSAKHGGNNCTGNPSEVAICFLKNC</sequence>
<feature type="non-terminal residue" evidence="8">
    <location>
        <position position="1"/>
    </location>
</feature>
<dbReference type="Pfam" id="PF00090">
    <property type="entry name" value="TSP_1"/>
    <property type="match status" value="2"/>
</dbReference>
<evidence type="ECO:0000313" key="9">
    <source>
        <dbReference type="Proteomes" id="UP000001593"/>
    </source>
</evidence>
<keyword evidence="2" id="KW-0812">Transmembrane</keyword>
<dbReference type="PRINTS" id="PR01705">
    <property type="entry name" value="TSP1REPEAT"/>
</dbReference>
<gene>
    <name evidence="8" type="ORF">NEMVEDRAFT_v1g9250</name>
</gene>
<dbReference type="PROSITE" id="PS50092">
    <property type="entry name" value="TSP1"/>
    <property type="match status" value="2"/>
</dbReference>
<dbReference type="HOGENOM" id="CLU_047129_1_0_1"/>
<dbReference type="PANTHER" id="PTHR22906">
    <property type="entry name" value="PROPERDIN"/>
    <property type="match status" value="1"/>
</dbReference>
<keyword evidence="4" id="KW-1133">Transmembrane helix</keyword>
<accession>A7TD05</accession>
<dbReference type="KEGG" id="nve:5496398"/>
<keyword evidence="9" id="KW-1185">Reference proteome</keyword>
<evidence type="ECO:0000256" key="6">
    <source>
        <dbReference type="ARBA" id="ARBA00023157"/>
    </source>
</evidence>
<dbReference type="SMART" id="SM00209">
    <property type="entry name" value="TSP1"/>
    <property type="match status" value="2"/>
</dbReference>
<dbReference type="Gene3D" id="2.20.100.10">
    <property type="entry name" value="Thrombospondin type-1 (TSP1) repeat"/>
    <property type="match status" value="2"/>
</dbReference>
<dbReference type="Proteomes" id="UP000001593">
    <property type="component" value="Unassembled WGS sequence"/>
</dbReference>
<evidence type="ECO:0000256" key="7">
    <source>
        <dbReference type="SAM" id="MobiDB-lite"/>
    </source>
</evidence>